<comment type="similarity">
    <text evidence="2">Belongs to the diacylglycerol/lipid kinase family.</text>
</comment>
<keyword evidence="4 14" id="KW-0808">Transferase</keyword>
<comment type="cofactor">
    <cofactor evidence="1">
        <name>Mg(2+)</name>
        <dbReference type="ChEBI" id="CHEBI:18420"/>
    </cofactor>
</comment>
<keyword evidence="15" id="KW-1185">Reference proteome</keyword>
<keyword evidence="8" id="KW-0067">ATP-binding</keyword>
<feature type="domain" description="DAGKc" evidence="13">
    <location>
        <begin position="1"/>
        <end position="134"/>
    </location>
</feature>
<dbReference type="PANTHER" id="PTHR12358:SF106">
    <property type="entry name" value="LIPID KINASE YEGS"/>
    <property type="match status" value="1"/>
</dbReference>
<evidence type="ECO:0000256" key="5">
    <source>
        <dbReference type="ARBA" id="ARBA00022723"/>
    </source>
</evidence>
<evidence type="ECO:0000256" key="8">
    <source>
        <dbReference type="ARBA" id="ARBA00022840"/>
    </source>
</evidence>
<evidence type="ECO:0000256" key="2">
    <source>
        <dbReference type="ARBA" id="ARBA00005983"/>
    </source>
</evidence>
<dbReference type="InterPro" id="IPR005218">
    <property type="entry name" value="Diacylglycerol/lipid_kinase"/>
</dbReference>
<reference evidence="14" key="1">
    <citation type="submission" date="2023-07" db="EMBL/GenBank/DDBJ databases">
        <title>Between Cages and Wild: Unraveling the Impact of Captivity on Animal Microbiomes and Antimicrobial Resistance.</title>
        <authorList>
            <person name="Schmartz G.P."/>
            <person name="Rehner J."/>
            <person name="Schuff M.J."/>
            <person name="Becker S.L."/>
            <person name="Kravczyk M."/>
            <person name="Gurevich A."/>
            <person name="Francke R."/>
            <person name="Mueller R."/>
            <person name="Keller V."/>
            <person name="Keller A."/>
        </authorList>
    </citation>
    <scope>NUCLEOTIDE SEQUENCE</scope>
    <source>
        <strain evidence="14">S39M_St_73</strain>
    </source>
</reference>
<dbReference type="PANTHER" id="PTHR12358">
    <property type="entry name" value="SPHINGOSINE KINASE"/>
    <property type="match status" value="1"/>
</dbReference>
<keyword evidence="11" id="KW-0594">Phospholipid biosynthesis</keyword>
<keyword evidence="6" id="KW-0547">Nucleotide-binding</keyword>
<dbReference type="SUPFAM" id="SSF111331">
    <property type="entry name" value="NAD kinase/diacylglycerol kinase-like"/>
    <property type="match status" value="1"/>
</dbReference>
<evidence type="ECO:0000256" key="4">
    <source>
        <dbReference type="ARBA" id="ARBA00022679"/>
    </source>
</evidence>
<keyword evidence="3" id="KW-0444">Lipid biosynthesis</keyword>
<evidence type="ECO:0000256" key="10">
    <source>
        <dbReference type="ARBA" id="ARBA00023098"/>
    </source>
</evidence>
<evidence type="ECO:0000259" key="13">
    <source>
        <dbReference type="PROSITE" id="PS50146"/>
    </source>
</evidence>
<keyword evidence="12" id="KW-1208">Phospholipid metabolism</keyword>
<evidence type="ECO:0000256" key="9">
    <source>
        <dbReference type="ARBA" id="ARBA00022842"/>
    </source>
</evidence>
<dbReference type="EMBL" id="JAUNQW010000007">
    <property type="protein sequence ID" value="MDO5457236.1"/>
    <property type="molecule type" value="Genomic_DNA"/>
</dbReference>
<name>A0AA43UC49_9LACT</name>
<gene>
    <name evidence="14" type="ORF">Q4F26_02740</name>
</gene>
<dbReference type="GO" id="GO:0008654">
    <property type="term" value="P:phospholipid biosynthetic process"/>
    <property type="evidence" value="ECO:0007669"/>
    <property type="project" value="UniProtKB-KW"/>
</dbReference>
<dbReference type="GO" id="GO:0046872">
    <property type="term" value="F:metal ion binding"/>
    <property type="evidence" value="ECO:0007669"/>
    <property type="project" value="UniProtKB-KW"/>
</dbReference>
<dbReference type="NCBIfam" id="NF009603">
    <property type="entry name" value="PRK13055.1"/>
    <property type="match status" value="1"/>
</dbReference>
<organism evidence="14 15">
    <name type="scientific">Atopococcus tabaci</name>
    <dbReference type="NCBI Taxonomy" id="269774"/>
    <lineage>
        <taxon>Bacteria</taxon>
        <taxon>Bacillati</taxon>
        <taxon>Bacillota</taxon>
        <taxon>Bacilli</taxon>
        <taxon>Lactobacillales</taxon>
        <taxon>Carnobacteriaceae</taxon>
        <taxon>Atopococcus</taxon>
    </lineage>
</organism>
<keyword evidence="5" id="KW-0479">Metal-binding</keyword>
<dbReference type="InterPro" id="IPR050187">
    <property type="entry name" value="Lipid_Phosphate_FormReg"/>
</dbReference>
<dbReference type="Proteomes" id="UP001171751">
    <property type="component" value="Unassembled WGS sequence"/>
</dbReference>
<dbReference type="SMART" id="SM00046">
    <property type="entry name" value="DAGKc"/>
    <property type="match status" value="1"/>
</dbReference>
<protein>
    <submittedName>
        <fullName evidence="14">Diacylglycerol kinase</fullName>
        <ecNumber evidence="14">2.7.1.107</ecNumber>
    </submittedName>
</protein>
<keyword evidence="7 14" id="KW-0418">Kinase</keyword>
<dbReference type="GO" id="GO:0004143">
    <property type="term" value="F:ATP-dependent diacylglycerol kinase activity"/>
    <property type="evidence" value="ECO:0007669"/>
    <property type="project" value="UniProtKB-EC"/>
</dbReference>
<dbReference type="PROSITE" id="PS50146">
    <property type="entry name" value="DAGK"/>
    <property type="match status" value="1"/>
</dbReference>
<dbReference type="GO" id="GO:0005524">
    <property type="term" value="F:ATP binding"/>
    <property type="evidence" value="ECO:0007669"/>
    <property type="project" value="UniProtKB-KW"/>
</dbReference>
<keyword evidence="9" id="KW-0460">Magnesium</keyword>
<dbReference type="InterPro" id="IPR045540">
    <property type="entry name" value="YegS/DAGK_C"/>
</dbReference>
<proteinExistence type="inferred from homology"/>
<dbReference type="Pfam" id="PF00781">
    <property type="entry name" value="DAGK_cat"/>
    <property type="match status" value="1"/>
</dbReference>
<dbReference type="InterPro" id="IPR017438">
    <property type="entry name" value="ATP-NAD_kinase_N"/>
</dbReference>
<dbReference type="InterPro" id="IPR001206">
    <property type="entry name" value="Diacylglycerol_kinase_cat_dom"/>
</dbReference>
<evidence type="ECO:0000256" key="3">
    <source>
        <dbReference type="ARBA" id="ARBA00022516"/>
    </source>
</evidence>
<dbReference type="EC" id="2.7.1.107" evidence="14"/>
<dbReference type="Gene3D" id="2.60.200.40">
    <property type="match status" value="1"/>
</dbReference>
<evidence type="ECO:0000313" key="14">
    <source>
        <dbReference type="EMBL" id="MDO5457236.1"/>
    </source>
</evidence>
<evidence type="ECO:0000256" key="6">
    <source>
        <dbReference type="ARBA" id="ARBA00022741"/>
    </source>
</evidence>
<dbReference type="GO" id="GO:0005886">
    <property type="term" value="C:plasma membrane"/>
    <property type="evidence" value="ECO:0007669"/>
    <property type="project" value="TreeGrafter"/>
</dbReference>
<dbReference type="Pfam" id="PF19279">
    <property type="entry name" value="YegS_C"/>
    <property type="match status" value="1"/>
</dbReference>
<accession>A0AA43UC49</accession>
<sequence>MGKKARLIYNPVAGRELLKDNLADLLDIYEKAGFETSAFRTTTEPLSAQKEAKRAAEDGFDLIIAAGGDGTVNEVVAGISPLPERPVVAVVPGGTSNDYAHALGISRTNILEAARCIYKEQTIPMDIGYAKSPKGKRTFVNIAAMGTLTELSYRVSSELKTIFGYLAYFAKGAELLPEARNSDVVRITYDDGVYEGEASLIFVTLTETFGGLNYVAPDSIPGDGNFTLIVLKTNNVVRIANLFFKILSNGQHVGEKDIIYTKTSHIKVESLDEEPIKVNLDGELGSMTPVEFINLQQHIEFVADVDNMASQLEKGNENSEHLEDFKKEFFNQIEEYEEEKGD</sequence>
<dbReference type="NCBIfam" id="TIGR00147">
    <property type="entry name" value="YegS/Rv2252/BmrU family lipid kinase"/>
    <property type="match status" value="1"/>
</dbReference>
<evidence type="ECO:0000256" key="7">
    <source>
        <dbReference type="ARBA" id="ARBA00022777"/>
    </source>
</evidence>
<keyword evidence="10" id="KW-0443">Lipid metabolism</keyword>
<evidence type="ECO:0000313" key="15">
    <source>
        <dbReference type="Proteomes" id="UP001171751"/>
    </source>
</evidence>
<dbReference type="AlphaFoldDB" id="A0AA43UC49"/>
<evidence type="ECO:0000256" key="1">
    <source>
        <dbReference type="ARBA" id="ARBA00001946"/>
    </source>
</evidence>
<dbReference type="Gene3D" id="3.40.50.10330">
    <property type="entry name" value="Probable inorganic polyphosphate/atp-NAD kinase, domain 1"/>
    <property type="match status" value="1"/>
</dbReference>
<evidence type="ECO:0000256" key="11">
    <source>
        <dbReference type="ARBA" id="ARBA00023209"/>
    </source>
</evidence>
<evidence type="ECO:0000256" key="12">
    <source>
        <dbReference type="ARBA" id="ARBA00023264"/>
    </source>
</evidence>
<comment type="caution">
    <text evidence="14">The sequence shown here is derived from an EMBL/GenBank/DDBJ whole genome shotgun (WGS) entry which is preliminary data.</text>
</comment>
<dbReference type="InterPro" id="IPR016064">
    <property type="entry name" value="NAD/diacylglycerol_kinase_sf"/>
</dbReference>